<proteinExistence type="predicted"/>
<sequence>MKTTLRTPSADQSSRRPPHRKKCIRTANCFIGRHPGTSRTFTRGPCVFWRRRKFRIAALIKCIALDTHPSAPPFGGVLRMKKLDCSGMEPGLH</sequence>
<accession>A0A8X6WE58</accession>
<evidence type="ECO:0000256" key="1">
    <source>
        <dbReference type="SAM" id="MobiDB-lite"/>
    </source>
</evidence>
<evidence type="ECO:0000313" key="3">
    <source>
        <dbReference type="Proteomes" id="UP000887159"/>
    </source>
</evidence>
<dbReference type="EMBL" id="BMAU01021402">
    <property type="protein sequence ID" value="GFY32541.1"/>
    <property type="molecule type" value="Genomic_DNA"/>
</dbReference>
<protein>
    <submittedName>
        <fullName evidence="2">Uncharacterized protein</fullName>
    </submittedName>
</protein>
<dbReference type="Proteomes" id="UP000887159">
    <property type="component" value="Unassembled WGS sequence"/>
</dbReference>
<feature type="region of interest" description="Disordered" evidence="1">
    <location>
        <begin position="1"/>
        <end position="20"/>
    </location>
</feature>
<evidence type="ECO:0000313" key="2">
    <source>
        <dbReference type="EMBL" id="GFY32541.1"/>
    </source>
</evidence>
<name>A0A8X6WE58_TRICX</name>
<organism evidence="2 3">
    <name type="scientific">Trichonephila clavipes</name>
    <name type="common">Golden silk orbweaver</name>
    <name type="synonym">Nephila clavipes</name>
    <dbReference type="NCBI Taxonomy" id="2585209"/>
    <lineage>
        <taxon>Eukaryota</taxon>
        <taxon>Metazoa</taxon>
        <taxon>Ecdysozoa</taxon>
        <taxon>Arthropoda</taxon>
        <taxon>Chelicerata</taxon>
        <taxon>Arachnida</taxon>
        <taxon>Araneae</taxon>
        <taxon>Araneomorphae</taxon>
        <taxon>Entelegynae</taxon>
        <taxon>Araneoidea</taxon>
        <taxon>Nephilidae</taxon>
        <taxon>Trichonephila</taxon>
    </lineage>
</organism>
<gene>
    <name evidence="2" type="primary">NCL1_20426</name>
    <name evidence="2" type="ORF">TNCV_3560491</name>
</gene>
<feature type="compositionally biased region" description="Polar residues" evidence="1">
    <location>
        <begin position="1"/>
        <end position="12"/>
    </location>
</feature>
<keyword evidence="3" id="KW-1185">Reference proteome</keyword>
<dbReference type="AlphaFoldDB" id="A0A8X6WE58"/>
<reference evidence="2" key="1">
    <citation type="submission" date="2020-08" db="EMBL/GenBank/DDBJ databases">
        <title>Multicomponent nature underlies the extraordinary mechanical properties of spider dragline silk.</title>
        <authorList>
            <person name="Kono N."/>
            <person name="Nakamura H."/>
            <person name="Mori M."/>
            <person name="Yoshida Y."/>
            <person name="Ohtoshi R."/>
            <person name="Malay A.D."/>
            <person name="Moran D.A.P."/>
            <person name="Tomita M."/>
            <person name="Numata K."/>
            <person name="Arakawa K."/>
        </authorList>
    </citation>
    <scope>NUCLEOTIDE SEQUENCE</scope>
</reference>
<comment type="caution">
    <text evidence="2">The sequence shown here is derived from an EMBL/GenBank/DDBJ whole genome shotgun (WGS) entry which is preliminary data.</text>
</comment>